<evidence type="ECO:0000256" key="2">
    <source>
        <dbReference type="ARBA" id="ARBA00009260"/>
    </source>
</evidence>
<accession>A0A2S9RPW0</accession>
<organism evidence="8 9">
    <name type="scientific">Haemophilus influenzae</name>
    <dbReference type="NCBI Taxonomy" id="727"/>
    <lineage>
        <taxon>Bacteria</taxon>
        <taxon>Pseudomonadati</taxon>
        <taxon>Pseudomonadota</taxon>
        <taxon>Gammaproteobacteria</taxon>
        <taxon>Pasteurellales</taxon>
        <taxon>Pasteurellaceae</taxon>
        <taxon>Haemophilus</taxon>
    </lineage>
</organism>
<dbReference type="GO" id="GO:0004519">
    <property type="term" value="F:endonuclease activity"/>
    <property type="evidence" value="ECO:0007669"/>
    <property type="project" value="UniProtKB-KW"/>
</dbReference>
<comment type="caution">
    <text evidence="8">The sequence shown here is derived from an EMBL/GenBank/DDBJ whole genome shotgun (WGS) entry which is preliminary data.</text>
</comment>
<dbReference type="GO" id="GO:0016787">
    <property type="term" value="F:hydrolase activity"/>
    <property type="evidence" value="ECO:0007669"/>
    <property type="project" value="UniProtKB-KW"/>
</dbReference>
<gene>
    <name evidence="8" type="ORF">BV102_00813</name>
</gene>
<dbReference type="Pfam" id="PF05840">
    <property type="entry name" value="Phage_GPA"/>
    <property type="match status" value="1"/>
</dbReference>
<evidence type="ECO:0000256" key="5">
    <source>
        <dbReference type="ARBA" id="ARBA00022759"/>
    </source>
</evidence>
<dbReference type="EMBL" id="NEBY01000202">
    <property type="protein sequence ID" value="PRJ61295.1"/>
    <property type="molecule type" value="Genomic_DNA"/>
</dbReference>
<evidence type="ECO:0000256" key="4">
    <source>
        <dbReference type="ARBA" id="ARBA00022722"/>
    </source>
</evidence>
<evidence type="ECO:0000256" key="1">
    <source>
        <dbReference type="ARBA" id="ARBA00003293"/>
    </source>
</evidence>
<dbReference type="InterPro" id="IPR008766">
    <property type="entry name" value="Replication_gene_A-like"/>
</dbReference>
<reference evidence="8 9" key="1">
    <citation type="submission" date="2017-04" db="EMBL/GenBank/DDBJ databases">
        <title>Haemophilus influenzae in COPD genome sequencing project.</title>
        <authorList>
            <person name="Murphy T.F."/>
            <person name="Kong Y."/>
            <person name="Nadendla S."/>
            <person name="Tettelin H."/>
            <person name="Pettigrew M."/>
        </authorList>
    </citation>
    <scope>NUCLEOTIDE SEQUENCE [LARGE SCALE GENOMIC DNA]</scope>
    <source>
        <strain evidence="8 9">56P127H1</strain>
    </source>
</reference>
<sequence>MNTQMWEQQRNNSLTAKNAHMAVVACERHQAAENGHKFDRTSLPFDESCYTPQQLELFATNPVDFEFIEQKLENLPRQRQREYFRKLYLKAYRSVKDDGSIAFLLGNKQRRHANDYLRNVLDVRLQKVFSQYNVDVDFLQTFINTPQWLLSVKDEIQQAVQFSTLPTREELAKHYNELHYSGFHFRLLGTQQKQKQLPFYLITESKLKKMAYEMATAFIRFQCDCSHFLKNGIESDNEGDIQGYFYQLYKWCGKIALSAGFKIPHWEKIENDKRIRSEHIDSTLIRLTCEKWWFKQMRDIQKRMVEHIAIACGEVRANAASYISNQSFQEWQLQQRKNHDYLRAMIIENIDNPEEQVELFDMFLKSSSNPALRRNEMMVRLRGLEEWAEENNNEALFLTLTAPSSFHAGNGNKKWSGVNPRDTQNYLNKVWQQFRALLSKRNIKFYGMRVAEPHKDGTPHWHALAYVPAEHKEEVIRLFRQKALELDGNEKGAAEHRCKVEECDKTKGSATAYIAKYIAKNIDGFALAGEVSDEDPTLSLHDNALRVRAWASRWGIRQFQFYGGASISVWRELRRLISGQADDEIINKAQAAAGIANDYAAYMEIQGGALAKRADQPIKLDYETKPANKYGEQRKAIIGLANRFSLKQVISRTKKWQIKKRPQDFAQRTESMVERSSTANNSARSAPWTCVSNCNRSILKQKIKLLTQPICAPLSAQKLDYLFKYKRLTIDKYTALELTENDVQLVKRNQNMMTSLSPVPRNLQKLKEFHKKQRIQ</sequence>
<evidence type="ECO:0000313" key="8">
    <source>
        <dbReference type="EMBL" id="PRJ61295.1"/>
    </source>
</evidence>
<evidence type="ECO:0000259" key="7">
    <source>
        <dbReference type="Pfam" id="PF05840"/>
    </source>
</evidence>
<dbReference type="RefSeq" id="WP_105882041.1">
    <property type="nucleotide sequence ID" value="NZ_CP135761.1"/>
</dbReference>
<evidence type="ECO:0000256" key="3">
    <source>
        <dbReference type="ARBA" id="ARBA00022705"/>
    </source>
</evidence>
<feature type="domain" description="Replication gene A protein-like" evidence="7">
    <location>
        <begin position="206"/>
        <end position="524"/>
    </location>
</feature>
<proteinExistence type="inferred from homology"/>
<comment type="function">
    <text evidence="1">Possible endonuclease which induces a single-strand cut and initiates DNA replication.</text>
</comment>
<protein>
    <submittedName>
        <fullName evidence="8">Bacteriophage replication gene A protein</fullName>
    </submittedName>
</protein>
<comment type="similarity">
    <text evidence="2">Belongs to the phage GPA family.</text>
</comment>
<dbReference type="GO" id="GO:0006260">
    <property type="term" value="P:DNA replication"/>
    <property type="evidence" value="ECO:0007669"/>
    <property type="project" value="UniProtKB-KW"/>
</dbReference>
<keyword evidence="6" id="KW-0378">Hydrolase</keyword>
<keyword evidence="3" id="KW-0235">DNA replication</keyword>
<evidence type="ECO:0000313" key="9">
    <source>
        <dbReference type="Proteomes" id="UP000238532"/>
    </source>
</evidence>
<dbReference type="Proteomes" id="UP000238532">
    <property type="component" value="Unassembled WGS sequence"/>
</dbReference>
<evidence type="ECO:0000256" key="6">
    <source>
        <dbReference type="ARBA" id="ARBA00022801"/>
    </source>
</evidence>
<dbReference type="AlphaFoldDB" id="A0A2S9RPW0"/>
<name>A0A2S9RPW0_HAEIF</name>
<keyword evidence="4" id="KW-0540">Nuclease</keyword>
<keyword evidence="5" id="KW-0255">Endonuclease</keyword>